<reference evidence="4" key="1">
    <citation type="submission" date="2020-12" db="EMBL/GenBank/DDBJ databases">
        <title>Metabolic potential, ecology and presence of endohyphal bacteria is reflected in genomic diversity of Mucoromycotina.</title>
        <authorList>
            <person name="Muszewska A."/>
            <person name="Okrasinska A."/>
            <person name="Steczkiewicz K."/>
            <person name="Drgas O."/>
            <person name="Orlowska M."/>
            <person name="Perlinska-Lenart U."/>
            <person name="Aleksandrzak-Piekarczyk T."/>
            <person name="Szatraj K."/>
            <person name="Zielenkiewicz U."/>
            <person name="Pilsyk S."/>
            <person name="Malc E."/>
            <person name="Mieczkowski P."/>
            <person name="Kruszewska J.S."/>
            <person name="Biernat P."/>
            <person name="Pawlowska J."/>
        </authorList>
    </citation>
    <scope>NUCLEOTIDE SEQUENCE</scope>
    <source>
        <strain evidence="4">WA0000067209</strain>
    </source>
</reference>
<dbReference type="SUPFAM" id="SSF47336">
    <property type="entry name" value="ACP-like"/>
    <property type="match status" value="1"/>
</dbReference>
<dbReference type="InterPro" id="IPR011004">
    <property type="entry name" value="Trimer_LpxA-like_sf"/>
</dbReference>
<dbReference type="Gene3D" id="3.40.50.12780">
    <property type="entry name" value="N-terminal domain of ligase-like"/>
    <property type="match status" value="1"/>
</dbReference>
<accession>A0A8H7PN70</accession>
<dbReference type="PANTHER" id="PTHR43201">
    <property type="entry name" value="ACYL-COA SYNTHETASE"/>
    <property type="match status" value="1"/>
</dbReference>
<dbReference type="EMBL" id="JAEPQZ010000009">
    <property type="protein sequence ID" value="KAG2177314.1"/>
    <property type="molecule type" value="Genomic_DNA"/>
</dbReference>
<dbReference type="InterPro" id="IPR045851">
    <property type="entry name" value="AMP-bd_C_sf"/>
</dbReference>
<feature type="region of interest" description="Disordered" evidence="1">
    <location>
        <begin position="1"/>
        <end position="43"/>
    </location>
</feature>
<dbReference type="Gene3D" id="1.10.1200.10">
    <property type="entry name" value="ACP-like"/>
    <property type="match status" value="1"/>
</dbReference>
<dbReference type="PANTHER" id="PTHR43201:SF10">
    <property type="entry name" value="CARRIER DOMAIN-CONTAINING PROTEIN"/>
    <property type="match status" value="1"/>
</dbReference>
<dbReference type="InterPro" id="IPR025110">
    <property type="entry name" value="AMP-bd_C"/>
</dbReference>
<dbReference type="InterPro" id="IPR042099">
    <property type="entry name" value="ANL_N_sf"/>
</dbReference>
<feature type="region of interest" description="Disordered" evidence="1">
    <location>
        <begin position="311"/>
        <end position="331"/>
    </location>
</feature>
<dbReference type="Pfam" id="PF00550">
    <property type="entry name" value="PP-binding"/>
    <property type="match status" value="1"/>
</dbReference>
<dbReference type="InterPro" id="IPR000873">
    <property type="entry name" value="AMP-dep_synth/lig_dom"/>
</dbReference>
<keyword evidence="2" id="KW-0812">Transmembrane</keyword>
<dbReference type="Proteomes" id="UP000654370">
    <property type="component" value="Unassembled WGS sequence"/>
</dbReference>
<feature type="compositionally biased region" description="Low complexity" evidence="1">
    <location>
        <begin position="78"/>
        <end position="99"/>
    </location>
</feature>
<dbReference type="OrthoDB" id="3633556at2759"/>
<feature type="transmembrane region" description="Helical" evidence="2">
    <location>
        <begin position="1000"/>
        <end position="1021"/>
    </location>
</feature>
<evidence type="ECO:0000256" key="1">
    <source>
        <dbReference type="SAM" id="MobiDB-lite"/>
    </source>
</evidence>
<name>A0A8H7PN70_MORIS</name>
<dbReference type="InterPro" id="IPR009081">
    <property type="entry name" value="PP-bd_ACP"/>
</dbReference>
<dbReference type="Pfam" id="PF00501">
    <property type="entry name" value="AMP-binding"/>
    <property type="match status" value="1"/>
</dbReference>
<sequence length="1727" mass="192039">MWNHINRKLSQNRRSSNDDSEDEMYPPRPVSSASNASSSGNSALTLHENDSFYKWAASFPPDRAHTRTPAPAYQPPVSCSRSSSMNKSTTSSDTQTVTSNGFDRIMELLDNAYNGFMTPSQQKPFSNNFASMGHMVDRYLQFDTFLDFINVTNTRAILRPPTDNDNGSNNLDHITHAQIHNFLEKTFNLAQFGLTRGNRVGVCLPDGPELGLCLLGVMAYCVCAPSNPNLTGEELLHDFNNMKVEAVIVPYQKYQDNDRMVQVLRAGGLRIIALKPDTIGIGFTLISEEVSPFTSSDDDSEIEIVESLEVKTETRHHEKSHPSAPRELNGPNDLAMILQTSGTSGKKKTVPYRLRTLCIGTICVAFSWGLTPNDININMMPLFHVGGIVRNLFAPIFSGSSVMLCHGFDANVFWDIAQAQAGVNIWYYAVPTMHHAILQEGNMRQVSIKLRQCVKMICNAGGGLLPSLANDLKAFFPSSVVLPSYGMTECMPISTPPRDYALNREGTSGLEVGAEISIFIGEKPVAKNGTVGNIMVRGPPCFDGYEGIDNKDTFIDGWFDTGDMGYLDDEGYLFITGRSKEIINRGGEIISPFEIENAVVAHPKIAQTIAFSVPHESLQETIGAVIVPEEGHTRVDLKSLRSFLSKSLHHSKLPQVLVYLDNIPKNAVNKPLRIKLAERMGIPEVKDSESNVNVVQRLYEGICPPKGTPLTDPISIKSVSWNMNELVDCLALHQAVADCAALRNPLDQQVVAFVVNTPQDVEKEIDIKATAVHIHQYLETQLHDYMIPRRIVIVDEIVRFEDGSLNEQELHQIAQEQNADMDECTGDPIALALRDIFASVLGMQGEKAHYPLNGDFFEFGGDSLKAGALISNIRAKLGIALPIVIIYDENNRTPIGLAKICSKQMPSDHPLFTHGYSAINIEEDEEDPKERLKNRPKSGAKSQWNPITAMIQLSSIYLLRPLRITLCWFMFASILVAVASGWDRRNSNVVRVVQLSLSLFIARFVTALVLPFIAIVTKWIVIGRYRPGNFPLWGSYYVRWWLVHQVCRMCGRGIFKMHPRLYAFYLRLMGARIGSNCKVDIHADIHEFDLVTIGDYCSFDNCSIRPFVLKTGHMVLSEIVIGSNSCIGLKSIVTSGSHVPPGTVMGPLTSTHNLDVASRGSAHMDTTEGMNYAELCRTNFPAPNILLTIFVGWPIIIFAKFFAFLPWFAVIFLLTREVFFEKASQNQFAELILYFAEPERVGYHFLAVVVRDNITPFFYLAAVLAIKKCIIGKFKPGPRDRRQFSLLRYWLMEKLMPGGDLGGVARLVGSHYEIVSMIYRALGAKIGERVYWPGSGLRVIEFDLLEIGNDVIFGSRTHVICSDAYTSAVVRVDDGAMIADRCILLPGAHIGRKAVLGSGGLAKKNFFFPDNSTWVGSRGGNALLWDAGNNAPDDESTIAPFGRAFYERQASFWVIPLFVIFIYNMVLHIIASAYWSVPVTAAIQVAAVMEKRYFLLHGAEAQQYSLYEGTRQGLTFLIILAVIAGCVTTLCLLGLFIEIIVKWTLFGRRKQGSYPWDESSYCQRWQILITFQQCFRAGTLNLLCGSGWLVLFFRGLGARIGKDVCLYPNGGDPMMTEPDLVTLEDDVAVDEASLICHLNSRGQFSINPLHVGAGSVLRTGSRLLSGATMKEDAVLLEHTLVASGQIVEKNSIWQGWPGEDVTEKYRSNIRNSRRFSVKSLKGFVDFY</sequence>
<keyword evidence="5" id="KW-1185">Reference proteome</keyword>
<dbReference type="InterPro" id="IPR036736">
    <property type="entry name" value="ACP-like_sf"/>
</dbReference>
<keyword evidence="2" id="KW-1133">Transmembrane helix</keyword>
<feature type="transmembrane region" description="Helical" evidence="2">
    <location>
        <begin position="1452"/>
        <end position="1475"/>
    </location>
</feature>
<dbReference type="Gene3D" id="3.30.300.30">
    <property type="match status" value="2"/>
</dbReference>
<gene>
    <name evidence="4" type="ORF">INT43_007971</name>
</gene>
<dbReference type="GO" id="GO:0006631">
    <property type="term" value="P:fatty acid metabolic process"/>
    <property type="evidence" value="ECO:0007669"/>
    <property type="project" value="TreeGrafter"/>
</dbReference>
<feature type="transmembrane region" description="Helical" evidence="2">
    <location>
        <begin position="962"/>
        <end position="980"/>
    </location>
</feature>
<feature type="transmembrane region" description="Helical" evidence="2">
    <location>
        <begin position="1185"/>
        <end position="1214"/>
    </location>
</feature>
<feature type="compositionally biased region" description="Low complexity" evidence="1">
    <location>
        <begin position="31"/>
        <end position="43"/>
    </location>
</feature>
<evidence type="ECO:0000259" key="3">
    <source>
        <dbReference type="PROSITE" id="PS50075"/>
    </source>
</evidence>
<dbReference type="SUPFAM" id="SSF51161">
    <property type="entry name" value="Trimeric LpxA-like enzymes"/>
    <property type="match status" value="3"/>
</dbReference>
<comment type="caution">
    <text evidence="4">The sequence shown here is derived from an EMBL/GenBank/DDBJ whole genome shotgun (WGS) entry which is preliminary data.</text>
</comment>
<feature type="transmembrane region" description="Helical" evidence="2">
    <location>
        <begin position="1514"/>
        <end position="1541"/>
    </location>
</feature>
<proteinExistence type="predicted"/>
<keyword evidence="2" id="KW-0472">Membrane</keyword>
<organism evidence="4 5">
    <name type="scientific">Mortierella isabellina</name>
    <name type="common">Filamentous fungus</name>
    <name type="synonym">Umbelopsis isabellina</name>
    <dbReference type="NCBI Taxonomy" id="91625"/>
    <lineage>
        <taxon>Eukaryota</taxon>
        <taxon>Fungi</taxon>
        <taxon>Fungi incertae sedis</taxon>
        <taxon>Mucoromycota</taxon>
        <taxon>Mucoromycotina</taxon>
        <taxon>Umbelopsidomycetes</taxon>
        <taxon>Umbelopsidales</taxon>
        <taxon>Umbelopsidaceae</taxon>
        <taxon>Umbelopsis</taxon>
    </lineage>
</organism>
<dbReference type="Gene3D" id="2.160.10.10">
    <property type="entry name" value="Hexapeptide repeat proteins"/>
    <property type="match status" value="2"/>
</dbReference>
<feature type="compositionally biased region" description="Basic residues" evidence="1">
    <location>
        <begin position="1"/>
        <end position="11"/>
    </location>
</feature>
<protein>
    <recommendedName>
        <fullName evidence="3">Carrier domain-containing protein</fullName>
    </recommendedName>
</protein>
<feature type="domain" description="Carrier" evidence="3">
    <location>
        <begin position="827"/>
        <end position="905"/>
    </location>
</feature>
<evidence type="ECO:0000256" key="2">
    <source>
        <dbReference type="SAM" id="Phobius"/>
    </source>
</evidence>
<feature type="region of interest" description="Disordered" evidence="1">
    <location>
        <begin position="65"/>
        <end position="99"/>
    </location>
</feature>
<dbReference type="GO" id="GO:0031956">
    <property type="term" value="F:medium-chain fatty acid-CoA ligase activity"/>
    <property type="evidence" value="ECO:0007669"/>
    <property type="project" value="TreeGrafter"/>
</dbReference>
<dbReference type="PROSITE" id="PS50075">
    <property type="entry name" value="CARRIER"/>
    <property type="match status" value="1"/>
</dbReference>
<evidence type="ECO:0000313" key="5">
    <source>
        <dbReference type="Proteomes" id="UP000654370"/>
    </source>
</evidence>
<evidence type="ECO:0000313" key="4">
    <source>
        <dbReference type="EMBL" id="KAG2177314.1"/>
    </source>
</evidence>
<dbReference type="Pfam" id="PF13193">
    <property type="entry name" value="AMP-binding_C"/>
    <property type="match status" value="2"/>
</dbReference>
<dbReference type="SUPFAM" id="SSF56801">
    <property type="entry name" value="Acetyl-CoA synthetase-like"/>
    <property type="match status" value="2"/>
</dbReference>